<gene>
    <name evidence="2" type="ORF">T01_12933</name>
</gene>
<name>A0A0V1BDE4_TRISP</name>
<comment type="caution">
    <text evidence="2">The sequence shown here is derived from an EMBL/GenBank/DDBJ whole genome shotgun (WGS) entry which is preliminary data.</text>
</comment>
<feature type="region of interest" description="Disordered" evidence="1">
    <location>
        <begin position="95"/>
        <end position="115"/>
    </location>
</feature>
<dbReference type="Proteomes" id="UP000054776">
    <property type="component" value="Unassembled WGS sequence"/>
</dbReference>
<dbReference type="AlphaFoldDB" id="A0A0V1BDE4"/>
<evidence type="ECO:0000313" key="2">
    <source>
        <dbReference type="EMBL" id="KRY34872.1"/>
    </source>
</evidence>
<keyword evidence="3" id="KW-1185">Reference proteome</keyword>
<sequence>MLVVVKSDDLTSPVDNYSFFPVSLGSGRKRGRKVNDDDDDDDDDDDKVERIKKHRLQLCSQLVTCVKPSFRRITQRDACPLIKTNLCVCGERIDSSNPTGKRPTAPQQPTSPAPPVCFPAFNDEGGKDGWTMMLKMTTPAISIKQPPRSGSMHHVCYCSLSKTHKRQ</sequence>
<evidence type="ECO:0000256" key="1">
    <source>
        <dbReference type="SAM" id="MobiDB-lite"/>
    </source>
</evidence>
<dbReference type="InParanoid" id="A0A0V1BDE4"/>
<protein>
    <submittedName>
        <fullName evidence="2">Uncharacterized protein</fullName>
    </submittedName>
</protein>
<reference evidence="2 3" key="1">
    <citation type="submission" date="2015-01" db="EMBL/GenBank/DDBJ databases">
        <title>Evolution of Trichinella species and genotypes.</title>
        <authorList>
            <person name="Korhonen P.K."/>
            <person name="Edoardo P."/>
            <person name="Giuseppe L.R."/>
            <person name="Gasser R.B."/>
        </authorList>
    </citation>
    <scope>NUCLEOTIDE SEQUENCE [LARGE SCALE GENOMIC DNA]</scope>
    <source>
        <strain evidence="2">ISS3</strain>
    </source>
</reference>
<organism evidence="2 3">
    <name type="scientific">Trichinella spiralis</name>
    <name type="common">Trichina worm</name>
    <dbReference type="NCBI Taxonomy" id="6334"/>
    <lineage>
        <taxon>Eukaryota</taxon>
        <taxon>Metazoa</taxon>
        <taxon>Ecdysozoa</taxon>
        <taxon>Nematoda</taxon>
        <taxon>Enoplea</taxon>
        <taxon>Dorylaimia</taxon>
        <taxon>Trichinellida</taxon>
        <taxon>Trichinellidae</taxon>
        <taxon>Trichinella</taxon>
    </lineage>
</organism>
<proteinExistence type="predicted"/>
<accession>A0A0V1BDE4</accession>
<dbReference type="EMBL" id="JYDH01000060">
    <property type="protein sequence ID" value="KRY34872.1"/>
    <property type="molecule type" value="Genomic_DNA"/>
</dbReference>
<evidence type="ECO:0000313" key="3">
    <source>
        <dbReference type="Proteomes" id="UP000054776"/>
    </source>
</evidence>